<feature type="compositionally biased region" description="Acidic residues" evidence="1">
    <location>
        <begin position="41"/>
        <end position="50"/>
    </location>
</feature>
<dbReference type="NCBIfam" id="NF045524">
    <property type="entry name" value="MXAN_6640_HExxH"/>
    <property type="match status" value="1"/>
</dbReference>
<feature type="compositionally biased region" description="Low complexity" evidence="1">
    <location>
        <begin position="17"/>
        <end position="36"/>
    </location>
</feature>
<proteinExistence type="predicted"/>
<reference evidence="2 3" key="1">
    <citation type="submission" date="2016-10" db="EMBL/GenBank/DDBJ databases">
        <authorList>
            <person name="de Groot N.N."/>
        </authorList>
    </citation>
    <scope>NUCLEOTIDE SEQUENCE [LARGE SCALE GENOMIC DNA]</scope>
    <source>
        <strain evidence="2 3">CGMCC 1.7056</strain>
    </source>
</reference>
<evidence type="ECO:0000313" key="2">
    <source>
        <dbReference type="EMBL" id="SFC30058.1"/>
    </source>
</evidence>
<sequence>MTGLSLGVLSPARAAEDAPSARSSAGADPSADPSAAGNTDTSDDTGDAVGDDVSGTVAHAVGQTEDEAEQAAEGGLTAPATRVEAQESLAEVKDLAAPPSLDEPHPAIASDASKNTTLALRDLSLRMSALPRTDRPSAYEQFQRPTYTTPVTRRCLDNICVHWTSSPSAGRDATADSFAYGDLSSPTPAPDSVLATMVNVSRAYYNAGYRYPRTDATLGGSGQTDIYLRDVGAERKYGYCTVDVTSSGHFVFHESVPGRSSDLPAFCVLDNDYSKSDFPTARTSEQDLKVTAAHEYFHAVQFAYDYLEDRWFMEATATWAEDQVFDSINDNVQYLARSQLRYPGASLDNYNAAGGFLHYGDWLFFEYLTERLPARQGLLPVLVRRMWQYADSVSGPDYYSIQAVAAALAEQHVDFRKMFGRYVAANRHPATAYAEGRVNHYPTGRPRRTARLRPSNRGTAGRYRVNHLASATVRFVPKHLRKHTRLTLAVDMANRRSGSAAVALVFFRNGRLTTKTVPLRRSGKGKVRVPFDSRHVSRVELVLANANRRYKHCSNDVSGFSCGGVSRRDHVTERFTARAS</sequence>
<evidence type="ECO:0000256" key="1">
    <source>
        <dbReference type="SAM" id="MobiDB-lite"/>
    </source>
</evidence>
<evidence type="ECO:0000313" key="3">
    <source>
        <dbReference type="Proteomes" id="UP000198832"/>
    </source>
</evidence>
<dbReference type="AlphaFoldDB" id="A0A1I1I757"/>
<feature type="region of interest" description="Disordered" evidence="1">
    <location>
        <begin position="1"/>
        <end position="75"/>
    </location>
</feature>
<dbReference type="STRING" id="574651.SAMN04487968_10592"/>
<dbReference type="EMBL" id="FOLB01000005">
    <property type="protein sequence ID" value="SFC30058.1"/>
    <property type="molecule type" value="Genomic_DNA"/>
</dbReference>
<accession>A0A1I1I757</accession>
<protein>
    <submittedName>
        <fullName evidence="2">Uncharacterized protein</fullName>
    </submittedName>
</protein>
<keyword evidence="3" id="KW-1185">Reference proteome</keyword>
<organism evidence="2 3">
    <name type="scientific">Nocardioides terrae</name>
    <dbReference type="NCBI Taxonomy" id="574651"/>
    <lineage>
        <taxon>Bacteria</taxon>
        <taxon>Bacillati</taxon>
        <taxon>Actinomycetota</taxon>
        <taxon>Actinomycetes</taxon>
        <taxon>Propionibacteriales</taxon>
        <taxon>Nocardioidaceae</taxon>
        <taxon>Nocardioides</taxon>
    </lineage>
</organism>
<dbReference type="Proteomes" id="UP000198832">
    <property type="component" value="Unassembled WGS sequence"/>
</dbReference>
<gene>
    <name evidence="2" type="ORF">SAMN04487968_10592</name>
</gene>
<name>A0A1I1I757_9ACTN</name>